<dbReference type="SUPFAM" id="SSF55785">
    <property type="entry name" value="PYP-like sensor domain (PAS domain)"/>
    <property type="match status" value="3"/>
</dbReference>
<dbReference type="Pfam" id="PF08447">
    <property type="entry name" value="PAS_3"/>
    <property type="match status" value="1"/>
</dbReference>
<dbReference type="Gene3D" id="3.30.565.10">
    <property type="entry name" value="Histidine kinase-like ATPase, C-terminal domain"/>
    <property type="match status" value="1"/>
</dbReference>
<gene>
    <name evidence="10" type="ORF">ASZ90_010240</name>
</gene>
<dbReference type="InterPro" id="IPR001610">
    <property type="entry name" value="PAC"/>
</dbReference>
<keyword evidence="4" id="KW-0808">Transferase</keyword>
<dbReference type="EC" id="2.7.13.3" evidence="2"/>
<organism evidence="10">
    <name type="scientific">hydrocarbon metagenome</name>
    <dbReference type="NCBI Taxonomy" id="938273"/>
    <lineage>
        <taxon>unclassified sequences</taxon>
        <taxon>metagenomes</taxon>
        <taxon>ecological metagenomes</taxon>
    </lineage>
</organism>
<dbReference type="GO" id="GO:0004673">
    <property type="term" value="F:protein histidine kinase activity"/>
    <property type="evidence" value="ECO:0007669"/>
    <property type="project" value="UniProtKB-EC"/>
</dbReference>
<protein>
    <recommendedName>
        <fullName evidence="2">histidine kinase</fullName>
        <ecNumber evidence="2">2.7.13.3</ecNumber>
    </recommendedName>
</protein>
<name>A0A0W8FGL2_9ZZZZ</name>
<dbReference type="SMART" id="SM00448">
    <property type="entry name" value="REC"/>
    <property type="match status" value="1"/>
</dbReference>
<proteinExistence type="predicted"/>
<comment type="caution">
    <text evidence="10">The sequence shown here is derived from an EMBL/GenBank/DDBJ whole genome shotgun (WGS) entry which is preliminary data.</text>
</comment>
<sequence>MHTQPAADHSRILYVDDDSNLLEIGKIFLERMGDFIVDVTDSPERALELALSEQYDAVVSDYQMPGMDGIVLLKRIREAGSHIPFLIFTGRGREEVAIEALNSGADFYLQKGGDPTAQFAELANAVRHAIGRRKGEEELRKKTTELHDAVIELTAMEGELRKSLDELAASRQHLIESKRMLADIIDFLPYATFVIDTEGTVIAWNHAIAEMTGVPASEMIGKGAYAYALLFYGERRPVLIDLALRFDPEVARHYVSLNRMGETIEAETHQARPRGKEVTLWVRASPLYDQHGRLTGAIEAIRDVTIQKQSERELRESEEKYRTLVENLSEIIYTLDENARIAYISPNVESKGGYTPGEVIGRQFVDFVHPDDIECRLEQFRKILSGANEPTEYRFLTKDGRVIWVKTAARPVIRDGRPIGVQGVLTDITSLKQMEEALRDSENAYRALFEHTQAATVIIEADETISLANKAFGLLSGYSPDEIRAAGMRWTEFIAPEDLSMMREYHRLRRSDERSAPSVYEFRFLDRSGARRDILLHVGMIPGTQKSVASLLDITERKAMERELEFHAAELARYSNSLAVANRKLSLMSSISRHDILNQLTILQANLLFAEECGSDEKCAGYYEAMKNAARTIQSLIRYTKDYQSIGIGSPEWRSLSDAIRSIAPHSLPIINETDGLMLYADPLLDRVFSNLMDNTVRHGKTATAVRIRYRHLENGDLLLIWEDDGIGIPAEEKERIFARGVGKNTGLGLFLIREILGITGIAIAETGEPGRGARFEMRVPAGMYRFPC</sequence>
<dbReference type="PROSITE" id="PS50113">
    <property type="entry name" value="PAC"/>
    <property type="match status" value="2"/>
</dbReference>
<dbReference type="InterPro" id="IPR004358">
    <property type="entry name" value="Sig_transdc_His_kin-like_C"/>
</dbReference>
<feature type="domain" description="PAC" evidence="9">
    <location>
        <begin position="264"/>
        <end position="316"/>
    </location>
</feature>
<dbReference type="Pfam" id="PF13188">
    <property type="entry name" value="PAS_8"/>
    <property type="match status" value="1"/>
</dbReference>
<dbReference type="CDD" id="cd00130">
    <property type="entry name" value="PAS"/>
    <property type="match status" value="3"/>
</dbReference>
<evidence type="ECO:0000256" key="5">
    <source>
        <dbReference type="ARBA" id="ARBA00022777"/>
    </source>
</evidence>
<evidence type="ECO:0000256" key="4">
    <source>
        <dbReference type="ARBA" id="ARBA00022679"/>
    </source>
</evidence>
<dbReference type="Pfam" id="PF00072">
    <property type="entry name" value="Response_reg"/>
    <property type="match status" value="1"/>
</dbReference>
<comment type="catalytic activity">
    <reaction evidence="1">
        <text>ATP + protein L-histidine = ADP + protein N-phospho-L-histidine.</text>
        <dbReference type="EC" id="2.7.13.3"/>
    </reaction>
</comment>
<dbReference type="InterPro" id="IPR013656">
    <property type="entry name" value="PAS_4"/>
</dbReference>
<dbReference type="GO" id="GO:0000160">
    <property type="term" value="P:phosphorelay signal transduction system"/>
    <property type="evidence" value="ECO:0007669"/>
    <property type="project" value="InterPro"/>
</dbReference>
<dbReference type="InterPro" id="IPR005467">
    <property type="entry name" value="His_kinase_dom"/>
</dbReference>
<evidence type="ECO:0000256" key="1">
    <source>
        <dbReference type="ARBA" id="ARBA00000085"/>
    </source>
</evidence>
<evidence type="ECO:0000259" key="8">
    <source>
        <dbReference type="PROSITE" id="PS50112"/>
    </source>
</evidence>
<feature type="domain" description="Histidine kinase" evidence="6">
    <location>
        <begin position="685"/>
        <end position="784"/>
    </location>
</feature>
<evidence type="ECO:0000256" key="2">
    <source>
        <dbReference type="ARBA" id="ARBA00012438"/>
    </source>
</evidence>
<feature type="domain" description="Response regulatory" evidence="7">
    <location>
        <begin position="11"/>
        <end position="126"/>
    </location>
</feature>
<evidence type="ECO:0000259" key="6">
    <source>
        <dbReference type="PROSITE" id="PS50109"/>
    </source>
</evidence>
<reference evidence="10" key="1">
    <citation type="journal article" date="2015" name="Proc. Natl. Acad. Sci. U.S.A.">
        <title>Networks of energetic and metabolic interactions define dynamics in microbial communities.</title>
        <authorList>
            <person name="Embree M."/>
            <person name="Liu J.K."/>
            <person name="Al-Bassam M.M."/>
            <person name="Zengler K."/>
        </authorList>
    </citation>
    <scope>NUCLEOTIDE SEQUENCE</scope>
</reference>
<dbReference type="PROSITE" id="PS50110">
    <property type="entry name" value="RESPONSE_REGULATORY"/>
    <property type="match status" value="1"/>
</dbReference>
<dbReference type="InterPro" id="IPR011006">
    <property type="entry name" value="CheY-like_superfamily"/>
</dbReference>
<dbReference type="EMBL" id="LNQE01001233">
    <property type="protein sequence ID" value="KUG20038.1"/>
    <property type="molecule type" value="Genomic_DNA"/>
</dbReference>
<dbReference type="PANTHER" id="PTHR43304">
    <property type="entry name" value="PHYTOCHROME-LIKE PROTEIN CPH1"/>
    <property type="match status" value="1"/>
</dbReference>
<dbReference type="SMART" id="SM00086">
    <property type="entry name" value="PAC"/>
    <property type="match status" value="3"/>
</dbReference>
<keyword evidence="3" id="KW-0597">Phosphoprotein</keyword>
<dbReference type="InterPro" id="IPR035965">
    <property type="entry name" value="PAS-like_dom_sf"/>
</dbReference>
<keyword evidence="5" id="KW-0418">Kinase</keyword>
<feature type="domain" description="PAS" evidence="8">
    <location>
        <begin position="317"/>
        <end position="387"/>
    </location>
</feature>
<evidence type="ECO:0000259" key="9">
    <source>
        <dbReference type="PROSITE" id="PS50113"/>
    </source>
</evidence>
<dbReference type="InterPro" id="IPR036890">
    <property type="entry name" value="HATPase_C_sf"/>
</dbReference>
<dbReference type="PROSITE" id="PS50112">
    <property type="entry name" value="PAS"/>
    <property type="match status" value="3"/>
</dbReference>
<dbReference type="CDD" id="cd00075">
    <property type="entry name" value="HATPase"/>
    <property type="match status" value="1"/>
</dbReference>
<dbReference type="Pfam" id="PF02518">
    <property type="entry name" value="HATPase_c"/>
    <property type="match status" value="1"/>
</dbReference>
<evidence type="ECO:0000259" key="7">
    <source>
        <dbReference type="PROSITE" id="PS50110"/>
    </source>
</evidence>
<dbReference type="InterPro" id="IPR013655">
    <property type="entry name" value="PAS_fold_3"/>
</dbReference>
<dbReference type="AlphaFoldDB" id="A0A0W8FGL2"/>
<dbReference type="Gene3D" id="3.30.450.20">
    <property type="entry name" value="PAS domain"/>
    <property type="match status" value="3"/>
</dbReference>
<feature type="domain" description="PAC" evidence="9">
    <location>
        <begin position="389"/>
        <end position="440"/>
    </location>
</feature>
<dbReference type="PROSITE" id="PS50109">
    <property type="entry name" value="HIS_KIN"/>
    <property type="match status" value="1"/>
</dbReference>
<evidence type="ECO:0000313" key="10">
    <source>
        <dbReference type="EMBL" id="KUG20038.1"/>
    </source>
</evidence>
<dbReference type="SMART" id="SM00091">
    <property type="entry name" value="PAS"/>
    <property type="match status" value="3"/>
</dbReference>
<dbReference type="SUPFAM" id="SSF55874">
    <property type="entry name" value="ATPase domain of HSP90 chaperone/DNA topoisomerase II/histidine kinase"/>
    <property type="match status" value="1"/>
</dbReference>
<dbReference type="NCBIfam" id="TIGR00229">
    <property type="entry name" value="sensory_box"/>
    <property type="match status" value="3"/>
</dbReference>
<dbReference type="InterPro" id="IPR052162">
    <property type="entry name" value="Sensor_kinase/Photoreceptor"/>
</dbReference>
<feature type="domain" description="PAS" evidence="8">
    <location>
        <begin position="177"/>
        <end position="222"/>
    </location>
</feature>
<dbReference type="InterPro" id="IPR000700">
    <property type="entry name" value="PAS-assoc_C"/>
</dbReference>
<dbReference type="Gene3D" id="3.40.50.2300">
    <property type="match status" value="1"/>
</dbReference>
<dbReference type="SUPFAM" id="SSF52172">
    <property type="entry name" value="CheY-like"/>
    <property type="match status" value="1"/>
</dbReference>
<dbReference type="CDD" id="cd00156">
    <property type="entry name" value="REC"/>
    <property type="match status" value="1"/>
</dbReference>
<dbReference type="SMART" id="SM00387">
    <property type="entry name" value="HATPase_c"/>
    <property type="match status" value="1"/>
</dbReference>
<dbReference type="InterPro" id="IPR000014">
    <property type="entry name" value="PAS"/>
</dbReference>
<evidence type="ECO:0000256" key="3">
    <source>
        <dbReference type="ARBA" id="ARBA00022553"/>
    </source>
</evidence>
<dbReference type="Pfam" id="PF08448">
    <property type="entry name" value="PAS_4"/>
    <property type="match status" value="1"/>
</dbReference>
<dbReference type="InterPro" id="IPR001789">
    <property type="entry name" value="Sig_transdc_resp-reg_receiver"/>
</dbReference>
<dbReference type="PANTHER" id="PTHR43304:SF1">
    <property type="entry name" value="PAC DOMAIN-CONTAINING PROTEIN"/>
    <property type="match status" value="1"/>
</dbReference>
<dbReference type="PRINTS" id="PR00344">
    <property type="entry name" value="BCTRLSENSOR"/>
</dbReference>
<feature type="domain" description="PAS" evidence="8">
    <location>
        <begin position="441"/>
        <end position="515"/>
    </location>
</feature>
<accession>A0A0W8FGL2</accession>
<dbReference type="InterPro" id="IPR003594">
    <property type="entry name" value="HATPase_dom"/>
</dbReference>